<dbReference type="Gene3D" id="3.40.50.2020">
    <property type="match status" value="1"/>
</dbReference>
<dbReference type="InterPro" id="IPR000836">
    <property type="entry name" value="PRTase_dom"/>
</dbReference>
<dbReference type="SUPFAM" id="SSF53271">
    <property type="entry name" value="PRTase-like"/>
    <property type="match status" value="1"/>
</dbReference>
<evidence type="ECO:0000259" key="1">
    <source>
        <dbReference type="Pfam" id="PF00156"/>
    </source>
</evidence>
<dbReference type="AlphaFoldDB" id="A0A645ADT5"/>
<evidence type="ECO:0000313" key="2">
    <source>
        <dbReference type="EMBL" id="MPM51126.1"/>
    </source>
</evidence>
<accession>A0A645ADT5</accession>
<name>A0A645ADT5_9ZZZZ</name>
<feature type="domain" description="Phosphoribosyltransferase" evidence="1">
    <location>
        <begin position="77"/>
        <end position="164"/>
    </location>
</feature>
<gene>
    <name evidence="2" type="ORF">SDC9_97873</name>
</gene>
<comment type="caution">
    <text evidence="2">The sequence shown here is derived from an EMBL/GenBank/DDBJ whole genome shotgun (WGS) entry which is preliminary data.</text>
</comment>
<protein>
    <recommendedName>
        <fullName evidence="1">Phosphoribosyltransferase domain-containing protein</fullName>
    </recommendedName>
</protein>
<dbReference type="EMBL" id="VSSQ01013273">
    <property type="protein sequence ID" value="MPM51126.1"/>
    <property type="molecule type" value="Genomic_DNA"/>
</dbReference>
<dbReference type="Pfam" id="PF00156">
    <property type="entry name" value="Pribosyltran"/>
    <property type="match status" value="1"/>
</dbReference>
<organism evidence="2">
    <name type="scientific">bioreactor metagenome</name>
    <dbReference type="NCBI Taxonomy" id="1076179"/>
    <lineage>
        <taxon>unclassified sequences</taxon>
        <taxon>metagenomes</taxon>
        <taxon>ecological metagenomes</taxon>
    </lineage>
</organism>
<sequence length="200" mass="22712">MDVDNTFEIIALGNHWGDIRSIERGIRSLTRPVNVDYFYPLLSLKIVNGIYSNISVNCDIISPVPSHDNSIGPAQLFANVLSDVWNIPRVDLLSRKIKQKSAHYSIKRPGVEDHKRTMGVNIHLDLLKKKVLLVDNVIATGSTIAAALELLINNGYHVANICCISIDEQLFRPDLIRSMIKPKVLRIRYIYKEEEILLRK</sequence>
<dbReference type="InterPro" id="IPR029057">
    <property type="entry name" value="PRTase-like"/>
</dbReference>
<reference evidence="2" key="1">
    <citation type="submission" date="2019-08" db="EMBL/GenBank/DDBJ databases">
        <authorList>
            <person name="Kucharzyk K."/>
            <person name="Murdoch R.W."/>
            <person name="Higgins S."/>
            <person name="Loffler F."/>
        </authorList>
    </citation>
    <scope>NUCLEOTIDE SEQUENCE</scope>
</reference>
<proteinExistence type="predicted"/>